<dbReference type="STRING" id="449.LHA_2475"/>
<sequence length="72" mass="7929">MEIGPNFMCTSGYHETPLEDIVIPNDAFKGATSTNFSMTAGAGTSLNITIMQIAFECGYRLFDRQKAFKSLK</sequence>
<organism evidence="1 2">
    <name type="scientific">Legionella hackeliae</name>
    <dbReference type="NCBI Taxonomy" id="449"/>
    <lineage>
        <taxon>Bacteria</taxon>
        <taxon>Pseudomonadati</taxon>
        <taxon>Pseudomonadota</taxon>
        <taxon>Gammaproteobacteria</taxon>
        <taxon>Legionellales</taxon>
        <taxon>Legionellaceae</taxon>
        <taxon>Legionella</taxon>
    </lineage>
</organism>
<name>A0A0A8URX7_LEGHA</name>
<dbReference type="OrthoDB" id="5642268at2"/>
<accession>A0A0A8URX7</accession>
<dbReference type="HOGENOM" id="CLU_2717418_0_0_6"/>
<evidence type="ECO:0000313" key="2">
    <source>
        <dbReference type="Proteomes" id="UP000032803"/>
    </source>
</evidence>
<dbReference type="KEGG" id="lha:LHA_2475"/>
<keyword evidence="2" id="KW-1185">Reference proteome</keyword>
<proteinExistence type="predicted"/>
<dbReference type="AlphaFoldDB" id="A0A0A8URX7"/>
<protein>
    <submittedName>
        <fullName evidence="1">Uncharacterized protein</fullName>
    </submittedName>
</protein>
<evidence type="ECO:0000313" key="1">
    <source>
        <dbReference type="EMBL" id="CEK11488.1"/>
    </source>
</evidence>
<gene>
    <name evidence="1" type="ORF">LHA_2475</name>
</gene>
<dbReference type="Proteomes" id="UP000032803">
    <property type="component" value="Chromosome I"/>
</dbReference>
<dbReference type="RefSeq" id="WP_052673702.1">
    <property type="nucleotide sequence ID" value="NZ_LN681225.1"/>
</dbReference>
<dbReference type="EMBL" id="LN681225">
    <property type="protein sequence ID" value="CEK11488.1"/>
    <property type="molecule type" value="Genomic_DNA"/>
</dbReference>
<reference evidence="2" key="1">
    <citation type="submission" date="2014-09" db="EMBL/GenBank/DDBJ databases">
        <authorList>
            <person name="Gomez-Valero L."/>
        </authorList>
    </citation>
    <scope>NUCLEOTIDE SEQUENCE [LARGE SCALE GENOMIC DNA]</scope>
    <source>
        <strain evidence="2">ATCC35250</strain>
    </source>
</reference>